<reference evidence="10" key="2">
    <citation type="submission" date="2017-10" db="EMBL/GenBank/DDBJ databases">
        <title>Ladona fulva Genome sequencing and assembly.</title>
        <authorList>
            <person name="Murali S."/>
            <person name="Richards S."/>
            <person name="Bandaranaike D."/>
            <person name="Bellair M."/>
            <person name="Blankenburg K."/>
            <person name="Chao H."/>
            <person name="Dinh H."/>
            <person name="Doddapaneni H."/>
            <person name="Dugan-Rocha S."/>
            <person name="Elkadiri S."/>
            <person name="Gnanaolivu R."/>
            <person name="Hernandez B."/>
            <person name="Skinner E."/>
            <person name="Javaid M."/>
            <person name="Lee S."/>
            <person name="Li M."/>
            <person name="Ming W."/>
            <person name="Munidasa M."/>
            <person name="Muniz J."/>
            <person name="Nguyen L."/>
            <person name="Hughes D."/>
            <person name="Osuji N."/>
            <person name="Pu L.-L."/>
            <person name="Puazo M."/>
            <person name="Qu C."/>
            <person name="Quiroz J."/>
            <person name="Raj R."/>
            <person name="Weissenberger G."/>
            <person name="Xin Y."/>
            <person name="Zou X."/>
            <person name="Han Y."/>
            <person name="Worley K."/>
            <person name="Muzny D."/>
            <person name="Gibbs R."/>
        </authorList>
    </citation>
    <scope>NUCLEOTIDE SEQUENCE</scope>
    <source>
        <strain evidence="10">Sampled in the wild</strain>
    </source>
</reference>
<dbReference type="AlphaFoldDB" id="A0A8K0P0F6"/>
<evidence type="ECO:0000313" key="10">
    <source>
        <dbReference type="EMBL" id="KAG8231110.1"/>
    </source>
</evidence>
<dbReference type="InterPro" id="IPR001680">
    <property type="entry name" value="WD40_rpt"/>
</dbReference>
<dbReference type="PROSITE" id="PS50082">
    <property type="entry name" value="WD_REPEATS_2"/>
    <property type="match status" value="5"/>
</dbReference>
<dbReference type="InterPro" id="IPR015943">
    <property type="entry name" value="WD40/YVTN_repeat-like_dom_sf"/>
</dbReference>
<feature type="repeat" description="WD" evidence="8">
    <location>
        <begin position="594"/>
        <end position="635"/>
    </location>
</feature>
<dbReference type="Proteomes" id="UP000792457">
    <property type="component" value="Unassembled WGS sequence"/>
</dbReference>
<accession>A0A8K0P0F6</accession>
<dbReference type="OrthoDB" id="10266330at2759"/>
<feature type="repeat" description="WD" evidence="8">
    <location>
        <begin position="666"/>
        <end position="707"/>
    </location>
</feature>
<dbReference type="Gene3D" id="2.130.10.10">
    <property type="entry name" value="YVTN repeat-like/Quinoprotein amine dehydrogenase"/>
    <property type="match status" value="3"/>
</dbReference>
<comment type="subcellular location">
    <subcellularLocation>
        <location evidence="1">Nucleus</location>
    </subcellularLocation>
</comment>
<dbReference type="PANTHER" id="PTHR19879">
    <property type="entry name" value="TRANSCRIPTION INITIATION FACTOR TFIID"/>
    <property type="match status" value="1"/>
</dbReference>
<keyword evidence="11" id="KW-1185">Reference proteome</keyword>
<evidence type="ECO:0008006" key="12">
    <source>
        <dbReference type="Google" id="ProtNLM"/>
    </source>
</evidence>
<sequence length="776" mass="85772">MYTATEMKHSRAEIIKSTVCSYLKRRHYTDSEVFLKSDLQLCQTKQQFAILSAVNKEAANKNSIAFSSFVFDFDVLDLHFSRLNSWVSRLSGSVQKEIYAVLPPLLCHLTIDLLSWNVIFECNPSSVSPAITFLKKHASALSVLENSSGDHDNAYGFGKPGAKSEIDEELKHKDWRLMEELYALENCWDICKSKSLLLFRSCKYRLSLTSEALALLQRYLADHGHPCIIQAIKTWFDVDEVSGGPMFKDEEIEDDEDEVIVQLWEEGKEDCFDSEKNSYIKQEQSAVNGCKEESVTSMECKDRESIEESSSECEKSSEKKTSCEDSEEEERQLKLLEGIIRSVREGPSPVKPLLLYSLENADNNVSCTDISLNGDMLSAGLGTSEVKVWGLMEGGLPAEVREVASSNYVNHRDKRQFARLACDLDILDGAAYGYMVEEEEEEWTDTPLILRGHSGTVHDVSFSGRLLYSCSSDTTLRAWNLYENNCVAIYRGHCHPVWCLDVGAWGLYIATGSHDRTARLWSPERAYPLRIYSGHGLDVDCIQFHPNGLYLATGSCDHSVRLWSVSEGKLVRVFPHSLRGRPVSTSEHAANKSSMNYSPSVTALAFSPDGKFLASGAVDQRIRIWDLAAGSVVKELSTHSVILPSEQQPVPAATGDDSFNADGVHAVGVRGAVSALCWSSGGDRIASAYSDGSVAIWELSTGKCGVEYAASPLISHGGNSVHEDSQRATSEGNPELSMAVTTYSTGVSPLSTLRYIERNVLVCVGSSPSRYSVSLK</sequence>
<keyword evidence="7" id="KW-0539">Nucleus</keyword>
<evidence type="ECO:0000256" key="9">
    <source>
        <dbReference type="SAM" id="MobiDB-lite"/>
    </source>
</evidence>
<feature type="repeat" description="WD" evidence="8">
    <location>
        <begin position="490"/>
        <end position="522"/>
    </location>
</feature>
<dbReference type="PANTHER" id="PTHR19879:SF5">
    <property type="entry name" value="WD REPEAT-CONTAINING PROTEIN 55 HOMOLOG"/>
    <property type="match status" value="1"/>
</dbReference>
<comment type="similarity">
    <text evidence="2">Belongs to the WD repeat TAF5 family.</text>
</comment>
<evidence type="ECO:0000256" key="6">
    <source>
        <dbReference type="ARBA" id="ARBA00023163"/>
    </source>
</evidence>
<dbReference type="PROSITE" id="PS00678">
    <property type="entry name" value="WD_REPEATS_1"/>
    <property type="match status" value="3"/>
</dbReference>
<proteinExistence type="inferred from homology"/>
<feature type="repeat" description="WD" evidence="8">
    <location>
        <begin position="532"/>
        <end position="573"/>
    </location>
</feature>
<evidence type="ECO:0000256" key="3">
    <source>
        <dbReference type="ARBA" id="ARBA00022574"/>
    </source>
</evidence>
<evidence type="ECO:0000256" key="7">
    <source>
        <dbReference type="ARBA" id="ARBA00023242"/>
    </source>
</evidence>
<keyword evidence="4" id="KW-0677">Repeat</keyword>
<dbReference type="Gene3D" id="1.25.40.500">
    <property type="entry name" value="TFIID subunit TAF5, NTD2 domain"/>
    <property type="match status" value="1"/>
</dbReference>
<evidence type="ECO:0000256" key="2">
    <source>
        <dbReference type="ARBA" id="ARBA00009435"/>
    </source>
</evidence>
<dbReference type="InterPro" id="IPR020472">
    <property type="entry name" value="WD40_PAC1"/>
</dbReference>
<evidence type="ECO:0000256" key="4">
    <source>
        <dbReference type="ARBA" id="ARBA00022737"/>
    </source>
</evidence>
<feature type="compositionally biased region" description="Basic and acidic residues" evidence="9">
    <location>
        <begin position="301"/>
        <end position="323"/>
    </location>
</feature>
<dbReference type="GO" id="GO:0005634">
    <property type="term" value="C:nucleus"/>
    <property type="evidence" value="ECO:0007669"/>
    <property type="project" value="UniProtKB-SubCell"/>
</dbReference>
<dbReference type="PROSITE" id="PS50294">
    <property type="entry name" value="WD_REPEATS_REGION"/>
    <property type="match status" value="4"/>
</dbReference>
<dbReference type="Pfam" id="PF00400">
    <property type="entry name" value="WD40"/>
    <property type="match status" value="5"/>
</dbReference>
<dbReference type="InterPro" id="IPR019775">
    <property type="entry name" value="WD40_repeat_CS"/>
</dbReference>
<keyword evidence="3 8" id="KW-0853">WD repeat</keyword>
<feature type="region of interest" description="Disordered" evidence="9">
    <location>
        <begin position="301"/>
        <end position="328"/>
    </location>
</feature>
<dbReference type="CDD" id="cd00200">
    <property type="entry name" value="WD40"/>
    <property type="match status" value="1"/>
</dbReference>
<feature type="repeat" description="WD" evidence="8">
    <location>
        <begin position="450"/>
        <end position="489"/>
    </location>
</feature>
<evidence type="ECO:0000256" key="1">
    <source>
        <dbReference type="ARBA" id="ARBA00004123"/>
    </source>
</evidence>
<evidence type="ECO:0000313" key="11">
    <source>
        <dbReference type="Proteomes" id="UP000792457"/>
    </source>
</evidence>
<dbReference type="InterPro" id="IPR036322">
    <property type="entry name" value="WD40_repeat_dom_sf"/>
</dbReference>
<keyword evidence="6" id="KW-0804">Transcription</keyword>
<protein>
    <recommendedName>
        <fullName evidence="12">Transcription initiation factor TFIID subunit 5</fullName>
    </recommendedName>
</protein>
<organism evidence="10 11">
    <name type="scientific">Ladona fulva</name>
    <name type="common">Scarce chaser dragonfly</name>
    <name type="synonym">Libellula fulva</name>
    <dbReference type="NCBI Taxonomy" id="123851"/>
    <lineage>
        <taxon>Eukaryota</taxon>
        <taxon>Metazoa</taxon>
        <taxon>Ecdysozoa</taxon>
        <taxon>Arthropoda</taxon>
        <taxon>Hexapoda</taxon>
        <taxon>Insecta</taxon>
        <taxon>Pterygota</taxon>
        <taxon>Palaeoptera</taxon>
        <taxon>Odonata</taxon>
        <taxon>Epiprocta</taxon>
        <taxon>Anisoptera</taxon>
        <taxon>Libelluloidea</taxon>
        <taxon>Libellulidae</taxon>
        <taxon>Ladona</taxon>
    </lineage>
</organism>
<dbReference type="SMART" id="SM00320">
    <property type="entry name" value="WD40"/>
    <property type="match status" value="6"/>
</dbReference>
<dbReference type="InterPro" id="IPR037264">
    <property type="entry name" value="TFIID_NTD2_sf"/>
</dbReference>
<gene>
    <name evidence="10" type="ORF">J437_LFUL010108</name>
</gene>
<keyword evidence="5" id="KW-0805">Transcription regulation</keyword>
<dbReference type="PRINTS" id="PR00320">
    <property type="entry name" value="GPROTEINBRPT"/>
</dbReference>
<comment type="caution">
    <text evidence="10">The sequence shown here is derived from an EMBL/GenBank/DDBJ whole genome shotgun (WGS) entry which is preliminary data.</text>
</comment>
<evidence type="ECO:0000256" key="5">
    <source>
        <dbReference type="ARBA" id="ARBA00023015"/>
    </source>
</evidence>
<dbReference type="EMBL" id="KZ308533">
    <property type="protein sequence ID" value="KAG8231110.1"/>
    <property type="molecule type" value="Genomic_DNA"/>
</dbReference>
<evidence type="ECO:0000256" key="8">
    <source>
        <dbReference type="PROSITE-ProRule" id="PRU00221"/>
    </source>
</evidence>
<name>A0A8K0P0F6_LADFU</name>
<dbReference type="SUPFAM" id="SSF160897">
    <property type="entry name" value="Taf5 N-terminal domain-like"/>
    <property type="match status" value="1"/>
</dbReference>
<reference evidence="10" key="1">
    <citation type="submission" date="2013-04" db="EMBL/GenBank/DDBJ databases">
        <authorList>
            <person name="Qu J."/>
            <person name="Murali S.C."/>
            <person name="Bandaranaike D."/>
            <person name="Bellair M."/>
            <person name="Blankenburg K."/>
            <person name="Chao H."/>
            <person name="Dinh H."/>
            <person name="Doddapaneni H."/>
            <person name="Downs B."/>
            <person name="Dugan-Rocha S."/>
            <person name="Elkadiri S."/>
            <person name="Gnanaolivu R.D."/>
            <person name="Hernandez B."/>
            <person name="Javaid M."/>
            <person name="Jayaseelan J.C."/>
            <person name="Lee S."/>
            <person name="Li M."/>
            <person name="Ming W."/>
            <person name="Munidasa M."/>
            <person name="Muniz J."/>
            <person name="Nguyen L."/>
            <person name="Ongeri F."/>
            <person name="Osuji N."/>
            <person name="Pu L.-L."/>
            <person name="Puazo M."/>
            <person name="Qu C."/>
            <person name="Quiroz J."/>
            <person name="Raj R."/>
            <person name="Weissenberger G."/>
            <person name="Xin Y."/>
            <person name="Zou X."/>
            <person name="Han Y."/>
            <person name="Richards S."/>
            <person name="Worley K."/>
            <person name="Muzny D."/>
            <person name="Gibbs R."/>
        </authorList>
    </citation>
    <scope>NUCLEOTIDE SEQUENCE</scope>
    <source>
        <strain evidence="10">Sampled in the wild</strain>
    </source>
</reference>
<dbReference type="SUPFAM" id="SSF50978">
    <property type="entry name" value="WD40 repeat-like"/>
    <property type="match status" value="1"/>
</dbReference>